<keyword evidence="1" id="KW-0812">Transmembrane</keyword>
<reference evidence="2 3" key="1">
    <citation type="submission" date="2019-05" db="EMBL/GenBank/DDBJ databases">
        <title>Pseudorhodobacter turbinis sp. nov., isolated from the gut of the Korean turban shell.</title>
        <authorList>
            <person name="Jeong Y.-S."/>
            <person name="Kang W.-R."/>
            <person name="Bae J.-W."/>
        </authorList>
    </citation>
    <scope>NUCLEOTIDE SEQUENCE [LARGE SCALE GENOMIC DNA]</scope>
    <source>
        <strain evidence="2 3">S12M18</strain>
    </source>
</reference>
<dbReference type="Proteomes" id="UP000298631">
    <property type="component" value="Chromosome"/>
</dbReference>
<evidence type="ECO:0000256" key="1">
    <source>
        <dbReference type="SAM" id="Phobius"/>
    </source>
</evidence>
<dbReference type="SUPFAM" id="SSF53756">
    <property type="entry name" value="UDP-Glycosyltransferase/glycogen phosphorylase"/>
    <property type="match status" value="1"/>
</dbReference>
<dbReference type="RefSeq" id="WP_137193581.1">
    <property type="nucleotide sequence ID" value="NZ_CP039964.1"/>
</dbReference>
<dbReference type="GO" id="GO:0047355">
    <property type="term" value="F:CDP-glycerol glycerophosphotransferase activity"/>
    <property type="evidence" value="ECO:0007669"/>
    <property type="project" value="InterPro"/>
</dbReference>
<dbReference type="InterPro" id="IPR007554">
    <property type="entry name" value="Glycerophosphate_synth"/>
</dbReference>
<dbReference type="Pfam" id="PF04464">
    <property type="entry name" value="Glyphos_transf"/>
    <property type="match status" value="1"/>
</dbReference>
<feature type="transmembrane region" description="Helical" evidence="1">
    <location>
        <begin position="60"/>
        <end position="85"/>
    </location>
</feature>
<dbReference type="OrthoDB" id="7806295at2"/>
<keyword evidence="1" id="KW-1133">Transmembrane helix</keyword>
<dbReference type="AlphaFoldDB" id="A0A4P8EFF2"/>
<dbReference type="KEGG" id="pseb:EOK75_08735"/>
<dbReference type="GO" id="GO:0016020">
    <property type="term" value="C:membrane"/>
    <property type="evidence" value="ECO:0007669"/>
    <property type="project" value="InterPro"/>
</dbReference>
<dbReference type="EMBL" id="CP039964">
    <property type="protein sequence ID" value="QCO55820.1"/>
    <property type="molecule type" value="Genomic_DNA"/>
</dbReference>
<dbReference type="InterPro" id="IPR043148">
    <property type="entry name" value="TagF_C"/>
</dbReference>
<protein>
    <recommendedName>
        <fullName evidence="4">CDP-glycerol glycerophosphotransferase</fullName>
    </recommendedName>
</protein>
<evidence type="ECO:0000313" key="3">
    <source>
        <dbReference type="Proteomes" id="UP000298631"/>
    </source>
</evidence>
<evidence type="ECO:0000313" key="2">
    <source>
        <dbReference type="EMBL" id="QCO55820.1"/>
    </source>
</evidence>
<dbReference type="Gene3D" id="3.40.50.12580">
    <property type="match status" value="1"/>
</dbReference>
<keyword evidence="1" id="KW-0472">Membrane</keyword>
<organism evidence="2 3">
    <name type="scientific">Pseudorhodobacter turbinis</name>
    <dbReference type="NCBI Taxonomy" id="2500533"/>
    <lineage>
        <taxon>Bacteria</taxon>
        <taxon>Pseudomonadati</taxon>
        <taxon>Pseudomonadota</taxon>
        <taxon>Alphaproteobacteria</taxon>
        <taxon>Rhodobacterales</taxon>
        <taxon>Paracoccaceae</taxon>
        <taxon>Pseudorhodobacter</taxon>
    </lineage>
</organism>
<name>A0A4P8EFF2_9RHOB</name>
<accession>A0A4P8EFF2</accession>
<proteinExistence type="predicted"/>
<sequence>MADLIVFGFCVAIVIGASAWFHRQEVMAADAARVASGPAGCVALSSTDTRLRLGVAGLTLIALLGIVVLGGSWALLLLTVAYIGIRYSLFALFRQHAQSSQLGLLFDAVKAPEIKQAEIAFFFSGIDLAEPQHLQMWKASLDSLGRPWLAVLSEVHHRAFFGGDDMPPAILVNDASLFGGVLPPPTKLVFYANNAQKNRAMIAANPQVLHVQLLHGDSDEPPSYSVLTKIYDFVFVAGQMAVDRYRDNGVIIPEERFRIVGRPQFAAIKSGPDRVHDGTAPIIGYMPTWRGFYEDSQFSSLDRAARVIEGIRETTPNAKIVFKPHPLSYKDPDWARYKAAITAALGPHGRFADQASEPFDIYNEVDTLITDISSVMIDFLFSGKPLIVVLPELYTSENAWRYPSLGAAYLVDAKLENLTEILTAANTDDPMRAKRLEMQKYAFGDYGRPPGEAFVETVQALLGENAQKQLTERANPDE</sequence>
<evidence type="ECO:0008006" key="4">
    <source>
        <dbReference type="Google" id="ProtNLM"/>
    </source>
</evidence>
<gene>
    <name evidence="2" type="ORF">EOK75_08735</name>
</gene>
<keyword evidence="3" id="KW-1185">Reference proteome</keyword>